<organism evidence="1">
    <name type="scientific">marine metagenome</name>
    <dbReference type="NCBI Taxonomy" id="408172"/>
    <lineage>
        <taxon>unclassified sequences</taxon>
        <taxon>metagenomes</taxon>
        <taxon>ecological metagenomes</taxon>
    </lineage>
</organism>
<feature type="non-terminal residue" evidence="1">
    <location>
        <position position="45"/>
    </location>
</feature>
<proteinExistence type="predicted"/>
<evidence type="ECO:0000313" key="1">
    <source>
        <dbReference type="EMBL" id="SVD44830.1"/>
    </source>
</evidence>
<dbReference type="EMBL" id="UINC01151301">
    <property type="protein sequence ID" value="SVD44830.1"/>
    <property type="molecule type" value="Genomic_DNA"/>
</dbReference>
<accession>A0A382VEL5</accession>
<sequence length="45" mass="5058">MMISQNFIDKFSQIAKSPDPDPATSALLIAKLEYPNLDASQYLDR</sequence>
<dbReference type="AlphaFoldDB" id="A0A382VEL5"/>
<protein>
    <submittedName>
        <fullName evidence="1">Uncharacterized protein</fullName>
    </submittedName>
</protein>
<name>A0A382VEL5_9ZZZZ</name>
<gene>
    <name evidence="1" type="ORF">METZ01_LOCUS397684</name>
</gene>
<reference evidence="1" key="1">
    <citation type="submission" date="2018-05" db="EMBL/GenBank/DDBJ databases">
        <authorList>
            <person name="Lanie J.A."/>
            <person name="Ng W.-L."/>
            <person name="Kazmierczak K.M."/>
            <person name="Andrzejewski T.M."/>
            <person name="Davidsen T.M."/>
            <person name="Wayne K.J."/>
            <person name="Tettelin H."/>
            <person name="Glass J.I."/>
            <person name="Rusch D."/>
            <person name="Podicherti R."/>
            <person name="Tsui H.-C.T."/>
            <person name="Winkler M.E."/>
        </authorList>
    </citation>
    <scope>NUCLEOTIDE SEQUENCE</scope>
</reference>